<dbReference type="STRING" id="1121419.SAMN05443529_112112"/>
<name>A0A1G8BST7_9FIRM</name>
<dbReference type="Gene3D" id="1.10.599.10">
    <property type="entry name" value="Aldehyde Ferredoxin Oxidoreductase Protein, subunit A, domain 3"/>
    <property type="match status" value="1"/>
</dbReference>
<evidence type="ECO:0000256" key="6">
    <source>
        <dbReference type="ARBA" id="ARBA00023004"/>
    </source>
</evidence>
<evidence type="ECO:0000256" key="5">
    <source>
        <dbReference type="ARBA" id="ARBA00023002"/>
    </source>
</evidence>
<evidence type="ECO:0000256" key="2">
    <source>
        <dbReference type="ARBA" id="ARBA00011032"/>
    </source>
</evidence>
<comment type="similarity">
    <text evidence="2">Belongs to the AOR/FOR family.</text>
</comment>
<keyword evidence="11" id="KW-1185">Reference proteome</keyword>
<evidence type="ECO:0000259" key="9">
    <source>
        <dbReference type="SMART" id="SM00790"/>
    </source>
</evidence>
<dbReference type="GO" id="GO:0046872">
    <property type="term" value="F:metal ion binding"/>
    <property type="evidence" value="ECO:0007669"/>
    <property type="project" value="UniProtKB-KW"/>
</dbReference>
<dbReference type="InterPro" id="IPR036503">
    <property type="entry name" value="Ald_Fedxn_OxRdtase_N_sf"/>
</dbReference>
<sequence>MGGYIGKILRVNLTEGKISTEPLNMELAKKYLSGRGLAGKMFTDEVASDVDALSPENKIFIAAGALTGTNAPTSGRYVVVTKSPLNGVVASSNSGGQWGAHMKFAGYDMVILEGKADRPVYLSIHDDVVEIKDAAHVWGKDVYATTDTLKKEFGDDKVKVLSIGPAGENLSLISAVMNDLYRAAGRSGVGAVMGSKNVKAILVRGTGKVENANPDVMKTVLSSALGKLRENGVTGQGLPTYGTAVLVNIINESGIYPVKNFQESYDSEADLISGETMTANHLIKKDPCYRCPIACGRYSKWEGGEGAGPEYETVWVFGSNSGIHDFDAIHKANDLCNKLGLDTISVGATIAAGMELVQRGYIKPEELDGTPLEFGNAAGMVEWVRKIGYAEGLGAKMALGSYRLAESYGAPELSMTVKKLEIPAYDPRGVQGQGLQFATSNRGGCHVRGYMISPEILGLPEKLDRTSLEGKATWVKIFQDLTAVIDSLGLCLFSSFALGLSDYAALVNAVTGANYTDEELLACGERIWNNERLHNLRVGYSAAEDTLPKRLIQDPIVDGPSKGQVLKLAELLPKYYAERGWDEAGVPTPECLTKLGM</sequence>
<keyword evidence="7" id="KW-0411">Iron-sulfur</keyword>
<keyword evidence="6" id="KW-0408">Iron</keyword>
<dbReference type="InterPro" id="IPR013983">
    <property type="entry name" value="Ald_Fedxn_OxRdtase_N"/>
</dbReference>
<evidence type="ECO:0000256" key="4">
    <source>
        <dbReference type="ARBA" id="ARBA00022723"/>
    </source>
</evidence>
<dbReference type="InterPro" id="IPR013984">
    <property type="entry name" value="Ald_Fedxn_OxRdtase_dom2"/>
</dbReference>
<evidence type="ECO:0000256" key="7">
    <source>
        <dbReference type="ARBA" id="ARBA00023014"/>
    </source>
</evidence>
<dbReference type="GO" id="GO:0051539">
    <property type="term" value="F:4 iron, 4 sulfur cluster binding"/>
    <property type="evidence" value="ECO:0007669"/>
    <property type="project" value="UniProtKB-KW"/>
</dbReference>
<dbReference type="GO" id="GO:0009055">
    <property type="term" value="F:electron transfer activity"/>
    <property type="evidence" value="ECO:0007669"/>
    <property type="project" value="InterPro"/>
</dbReference>
<gene>
    <name evidence="10" type="ORF">SAMN05443529_112112</name>
</gene>
<comment type="cofactor">
    <cofactor evidence="8">
        <name>tungstopterin</name>
        <dbReference type="ChEBI" id="CHEBI:30402"/>
    </cofactor>
</comment>
<protein>
    <submittedName>
        <fullName evidence="10">Aldehyde:ferredoxin oxidoreductase</fullName>
    </submittedName>
</protein>
<dbReference type="RefSeq" id="WP_092333504.1">
    <property type="nucleotide sequence ID" value="NZ_FNCP01000012.1"/>
</dbReference>
<accession>A0A1G8BST7</accession>
<dbReference type="OrthoDB" id="9763894at2"/>
<evidence type="ECO:0000256" key="8">
    <source>
        <dbReference type="ARBA" id="ARBA00049934"/>
    </source>
</evidence>
<dbReference type="InterPro" id="IPR001203">
    <property type="entry name" value="OxRdtase_Ald_Fedxn_C"/>
</dbReference>
<evidence type="ECO:0000256" key="1">
    <source>
        <dbReference type="ARBA" id="ARBA00001966"/>
    </source>
</evidence>
<dbReference type="SMART" id="SM00790">
    <property type="entry name" value="AFOR_N"/>
    <property type="match status" value="1"/>
</dbReference>
<dbReference type="AlphaFoldDB" id="A0A1G8BST7"/>
<dbReference type="Gene3D" id="1.10.569.10">
    <property type="entry name" value="Aldehyde Ferredoxin Oxidoreductase Protein, subunit A, domain 2"/>
    <property type="match status" value="1"/>
</dbReference>
<dbReference type="Gene3D" id="3.60.9.10">
    <property type="entry name" value="Aldehyde ferredoxin oxidoreductase, N-terminal domain"/>
    <property type="match status" value="1"/>
</dbReference>
<dbReference type="GO" id="GO:0016625">
    <property type="term" value="F:oxidoreductase activity, acting on the aldehyde or oxo group of donors, iron-sulfur protein as acceptor"/>
    <property type="evidence" value="ECO:0007669"/>
    <property type="project" value="InterPro"/>
</dbReference>
<keyword evidence="3" id="KW-0004">4Fe-4S</keyword>
<dbReference type="SUPFAM" id="SSF48310">
    <property type="entry name" value="Aldehyde ferredoxin oxidoreductase, C-terminal domains"/>
    <property type="match status" value="1"/>
</dbReference>
<dbReference type="Proteomes" id="UP000198656">
    <property type="component" value="Unassembled WGS sequence"/>
</dbReference>
<organism evidence="10 11">
    <name type="scientific">Desulfosporosinus hippei DSM 8344</name>
    <dbReference type="NCBI Taxonomy" id="1121419"/>
    <lineage>
        <taxon>Bacteria</taxon>
        <taxon>Bacillati</taxon>
        <taxon>Bacillota</taxon>
        <taxon>Clostridia</taxon>
        <taxon>Eubacteriales</taxon>
        <taxon>Desulfitobacteriaceae</taxon>
        <taxon>Desulfosporosinus</taxon>
    </lineage>
</organism>
<dbReference type="InterPro" id="IPR036021">
    <property type="entry name" value="Tungsten_al_ferr_oxy-like_C"/>
</dbReference>
<keyword evidence="4" id="KW-0479">Metal-binding</keyword>
<comment type="cofactor">
    <cofactor evidence="1">
        <name>[4Fe-4S] cluster</name>
        <dbReference type="ChEBI" id="CHEBI:49883"/>
    </cofactor>
</comment>
<dbReference type="EMBL" id="FNCP01000012">
    <property type="protein sequence ID" value="SDH36241.1"/>
    <property type="molecule type" value="Genomic_DNA"/>
</dbReference>
<dbReference type="PANTHER" id="PTHR30038:SF0">
    <property type="entry name" value="TUNGSTEN-CONTAINING ALDEHYDE FERREDOXIN OXIDOREDUCTASE"/>
    <property type="match status" value="1"/>
</dbReference>
<dbReference type="InterPro" id="IPR013985">
    <property type="entry name" value="Ald_Fedxn_OxRdtase_dom3"/>
</dbReference>
<evidence type="ECO:0000313" key="11">
    <source>
        <dbReference type="Proteomes" id="UP000198656"/>
    </source>
</evidence>
<evidence type="ECO:0000313" key="10">
    <source>
        <dbReference type="EMBL" id="SDH36241.1"/>
    </source>
</evidence>
<dbReference type="Pfam" id="PF01314">
    <property type="entry name" value="AFOR_C"/>
    <property type="match status" value="1"/>
</dbReference>
<dbReference type="PANTHER" id="PTHR30038">
    <property type="entry name" value="ALDEHYDE FERREDOXIN OXIDOREDUCTASE"/>
    <property type="match status" value="1"/>
</dbReference>
<dbReference type="Pfam" id="PF02730">
    <property type="entry name" value="AFOR_N"/>
    <property type="match status" value="1"/>
</dbReference>
<feature type="domain" description="Aldehyde ferredoxin oxidoreductase N-terminal" evidence="9">
    <location>
        <begin position="4"/>
        <end position="207"/>
    </location>
</feature>
<dbReference type="InterPro" id="IPR051919">
    <property type="entry name" value="W-dependent_AOR"/>
</dbReference>
<keyword evidence="5" id="KW-0560">Oxidoreductase</keyword>
<dbReference type="SUPFAM" id="SSF56228">
    <property type="entry name" value="Aldehyde ferredoxin oxidoreductase, N-terminal domain"/>
    <property type="match status" value="1"/>
</dbReference>
<evidence type="ECO:0000256" key="3">
    <source>
        <dbReference type="ARBA" id="ARBA00022485"/>
    </source>
</evidence>
<proteinExistence type="inferred from homology"/>
<reference evidence="11" key="1">
    <citation type="submission" date="2016-10" db="EMBL/GenBank/DDBJ databases">
        <authorList>
            <person name="Varghese N."/>
            <person name="Submissions S."/>
        </authorList>
    </citation>
    <scope>NUCLEOTIDE SEQUENCE [LARGE SCALE GENOMIC DNA]</scope>
    <source>
        <strain evidence="11">DSM 8344</strain>
    </source>
</reference>